<dbReference type="RefSeq" id="WP_345459105.1">
    <property type="nucleotide sequence ID" value="NZ_BAABKG010000003.1"/>
</dbReference>
<evidence type="ECO:0000313" key="3">
    <source>
        <dbReference type="EMBL" id="GAA5150117.1"/>
    </source>
</evidence>
<feature type="domain" description="SIS" evidence="2">
    <location>
        <begin position="196"/>
        <end position="336"/>
    </location>
</feature>
<evidence type="ECO:0000313" key="4">
    <source>
        <dbReference type="Proteomes" id="UP001500221"/>
    </source>
</evidence>
<dbReference type="Pfam" id="PF01380">
    <property type="entry name" value="SIS"/>
    <property type="match status" value="2"/>
</dbReference>
<dbReference type="PANTHER" id="PTHR10937">
    <property type="entry name" value="GLUCOSAMINE--FRUCTOSE-6-PHOSPHATE AMINOTRANSFERASE, ISOMERIZING"/>
    <property type="match status" value="1"/>
</dbReference>
<dbReference type="InterPro" id="IPR035490">
    <property type="entry name" value="GlmS/FrlB_SIS"/>
</dbReference>
<dbReference type="CDD" id="cd05008">
    <property type="entry name" value="SIS_GlmS_GlmD_1"/>
    <property type="match status" value="1"/>
</dbReference>
<comment type="caution">
    <text evidence="3">The sequence shown here is derived from an EMBL/GenBank/DDBJ whole genome shotgun (WGS) entry which is preliminary data.</text>
</comment>
<dbReference type="InterPro" id="IPR046348">
    <property type="entry name" value="SIS_dom_sf"/>
</dbReference>
<protein>
    <submittedName>
        <fullName evidence="3">SIS domain-containing protein</fullName>
    </submittedName>
</protein>
<evidence type="ECO:0000256" key="1">
    <source>
        <dbReference type="ARBA" id="ARBA00022737"/>
    </source>
</evidence>
<accession>A0ABP9PPS5</accession>
<dbReference type="Gene3D" id="3.40.50.10490">
    <property type="entry name" value="Glucose-6-phosphate isomerase like protein, domain 1"/>
    <property type="match status" value="2"/>
</dbReference>
<dbReference type="CDD" id="cd05009">
    <property type="entry name" value="SIS_GlmS_GlmD_2"/>
    <property type="match status" value="1"/>
</dbReference>
<dbReference type="PANTHER" id="PTHR10937:SF8">
    <property type="entry name" value="AMINOTRANSFERASE-RELATED"/>
    <property type="match status" value="1"/>
</dbReference>
<keyword evidence="1" id="KW-0677">Repeat</keyword>
<dbReference type="Proteomes" id="UP001500221">
    <property type="component" value="Unassembled WGS sequence"/>
</dbReference>
<dbReference type="InterPro" id="IPR035466">
    <property type="entry name" value="GlmS/AgaS_SIS"/>
</dbReference>
<name>A0ABP9PPS5_9ACTN</name>
<organism evidence="3 4">
    <name type="scientific">Nocardioides marinquilinus</name>
    <dbReference type="NCBI Taxonomy" id="1210400"/>
    <lineage>
        <taxon>Bacteria</taxon>
        <taxon>Bacillati</taxon>
        <taxon>Actinomycetota</taxon>
        <taxon>Actinomycetes</taxon>
        <taxon>Propionibacteriales</taxon>
        <taxon>Nocardioidaceae</taxon>
        <taxon>Nocardioides</taxon>
    </lineage>
</organism>
<dbReference type="InterPro" id="IPR001347">
    <property type="entry name" value="SIS_dom"/>
</dbReference>
<reference evidence="4" key="1">
    <citation type="journal article" date="2019" name="Int. J. Syst. Evol. Microbiol.">
        <title>The Global Catalogue of Microorganisms (GCM) 10K type strain sequencing project: providing services to taxonomists for standard genome sequencing and annotation.</title>
        <authorList>
            <consortium name="The Broad Institute Genomics Platform"/>
            <consortium name="The Broad Institute Genome Sequencing Center for Infectious Disease"/>
            <person name="Wu L."/>
            <person name="Ma J."/>
        </authorList>
    </citation>
    <scope>NUCLEOTIDE SEQUENCE [LARGE SCALE GENOMIC DNA]</scope>
    <source>
        <strain evidence="4">JCM 18459</strain>
    </source>
</reference>
<dbReference type="SUPFAM" id="SSF53697">
    <property type="entry name" value="SIS domain"/>
    <property type="match status" value="1"/>
</dbReference>
<dbReference type="PROSITE" id="PS51464">
    <property type="entry name" value="SIS"/>
    <property type="match status" value="2"/>
</dbReference>
<dbReference type="EMBL" id="BAABKG010000003">
    <property type="protein sequence ID" value="GAA5150117.1"/>
    <property type="molecule type" value="Genomic_DNA"/>
</dbReference>
<sequence length="346" mass="35154">MTERTALESEIAEQPAVVARLLDRLRPELAGYADLLRSHGSERALLVARGSSDNAATYARYLWEPWLPATLAAPSLTTVYGGAGDSPGLRRAAVVAVSQSGRSPDVVGVVEQARAAGRPTLAVTNDPGSPLAEAADAVLDLGCGPERSVAATKTFTASLVALAALATALGDPRGADLDRLPDALAAAVLATGVDAAVDVVAPHDRGVAVGRGYNLATAHETALKLTELTGSLVVPFSPADLMHGPVGAVGPNTPALLIAPPEPGTASVLEVAPDLLRRGAPVVVLGRVPVDGAAAHVVPPPEADVADWLTPVVAVVPGQLLAWRVAQARGVEVDRPGGLSKVTLTT</sequence>
<feature type="domain" description="SIS" evidence="2">
    <location>
        <begin position="32"/>
        <end position="175"/>
    </location>
</feature>
<gene>
    <name evidence="3" type="ORF">GCM10023340_26520</name>
</gene>
<keyword evidence="4" id="KW-1185">Reference proteome</keyword>
<proteinExistence type="predicted"/>
<evidence type="ECO:0000259" key="2">
    <source>
        <dbReference type="PROSITE" id="PS51464"/>
    </source>
</evidence>